<sequence>MDSVMGQPSETFYNPNHQLNFSKRSFSQPDQQKGKRRRNSSSDFGRSSGRKKPNLEHHQSYKSVETDSSSDLKSTGLHDINNNEQDEKDDSSGSSNNLLPEVESMSERTIRLGLENISPEDVEMDGHQTVKGDDDIIELKEGIMQASSGMNHHNNFFHQQQHQYQHQQNSNHHPSFLPLHRPHPIAYQQHLALLSKNSSSRSKLISASTNSASSSLPKKTVALSNNHQSNSSSNNKSRKALFNCNQVINYNSKNGSHKKI</sequence>
<dbReference type="AlphaFoldDB" id="A0AAV0AFR4"/>
<feature type="compositionally biased region" description="Polar residues" evidence="1">
    <location>
        <begin position="1"/>
        <end position="31"/>
    </location>
</feature>
<feature type="region of interest" description="Disordered" evidence="1">
    <location>
        <begin position="1"/>
        <end position="107"/>
    </location>
</feature>
<feature type="compositionally biased region" description="Low complexity" evidence="1">
    <location>
        <begin position="204"/>
        <end position="215"/>
    </location>
</feature>
<gene>
    <name evidence="2" type="ORF">PPACK8108_LOCUS871</name>
</gene>
<dbReference type="Proteomes" id="UP001153365">
    <property type="component" value="Unassembled WGS sequence"/>
</dbReference>
<proteinExistence type="predicted"/>
<feature type="compositionally biased region" description="Polar residues" evidence="1">
    <location>
        <begin position="61"/>
        <end position="73"/>
    </location>
</feature>
<feature type="region of interest" description="Disordered" evidence="1">
    <location>
        <begin position="204"/>
        <end position="239"/>
    </location>
</feature>
<dbReference type="EMBL" id="CALTRL010000119">
    <property type="protein sequence ID" value="CAH7666517.1"/>
    <property type="molecule type" value="Genomic_DNA"/>
</dbReference>
<protein>
    <submittedName>
        <fullName evidence="2">Expressed protein</fullName>
    </submittedName>
</protein>
<reference evidence="2" key="1">
    <citation type="submission" date="2022-06" db="EMBL/GenBank/DDBJ databases">
        <authorList>
            <consortium name="SYNGENTA / RWTH Aachen University"/>
        </authorList>
    </citation>
    <scope>NUCLEOTIDE SEQUENCE</scope>
</reference>
<organism evidence="2 3">
    <name type="scientific">Phakopsora pachyrhizi</name>
    <name type="common">Asian soybean rust disease fungus</name>
    <dbReference type="NCBI Taxonomy" id="170000"/>
    <lineage>
        <taxon>Eukaryota</taxon>
        <taxon>Fungi</taxon>
        <taxon>Dikarya</taxon>
        <taxon>Basidiomycota</taxon>
        <taxon>Pucciniomycotina</taxon>
        <taxon>Pucciniomycetes</taxon>
        <taxon>Pucciniales</taxon>
        <taxon>Phakopsoraceae</taxon>
        <taxon>Phakopsora</taxon>
    </lineage>
</organism>
<name>A0AAV0AFR4_PHAPC</name>
<evidence type="ECO:0000313" key="2">
    <source>
        <dbReference type="EMBL" id="CAH7666517.1"/>
    </source>
</evidence>
<keyword evidence="3" id="KW-1185">Reference proteome</keyword>
<accession>A0AAV0AFR4</accession>
<evidence type="ECO:0000256" key="1">
    <source>
        <dbReference type="SAM" id="MobiDB-lite"/>
    </source>
</evidence>
<comment type="caution">
    <text evidence="2">The sequence shown here is derived from an EMBL/GenBank/DDBJ whole genome shotgun (WGS) entry which is preliminary data.</text>
</comment>
<feature type="compositionally biased region" description="Low complexity" evidence="1">
    <location>
        <begin position="224"/>
        <end position="235"/>
    </location>
</feature>
<evidence type="ECO:0000313" key="3">
    <source>
        <dbReference type="Proteomes" id="UP001153365"/>
    </source>
</evidence>